<proteinExistence type="predicted"/>
<sequence>MQITRCSQLFWVLVIGLGGCWNPLGGSVPCDTFDAKVKITQWPASARILREQCISGFNPTYQAELTIQPQDLLALQQQAPFSKIQQWRRQTDSQIFSDSPLQQQGKQMASLLYADFSDGAYLMEVLIDTSNAQQYVVSVSHAYID</sequence>
<evidence type="ECO:0000313" key="2">
    <source>
        <dbReference type="Proteomes" id="UP000000268"/>
    </source>
</evidence>
<gene>
    <name evidence="1" type="ordered locus">AM1_3775</name>
</gene>
<dbReference type="RefSeq" id="WP_012164137.1">
    <property type="nucleotide sequence ID" value="NC_009925.1"/>
</dbReference>
<keyword evidence="2" id="KW-1185">Reference proteome</keyword>
<protein>
    <recommendedName>
        <fullName evidence="3">Lipoprotein</fullName>
    </recommendedName>
</protein>
<dbReference type="EMBL" id="CP000828">
    <property type="protein sequence ID" value="ABW28762.1"/>
    <property type="molecule type" value="Genomic_DNA"/>
</dbReference>
<dbReference type="PROSITE" id="PS51257">
    <property type="entry name" value="PROKAR_LIPOPROTEIN"/>
    <property type="match status" value="1"/>
</dbReference>
<dbReference type="Proteomes" id="UP000000268">
    <property type="component" value="Chromosome"/>
</dbReference>
<organism evidence="1 2">
    <name type="scientific">Acaryochloris marina (strain MBIC 11017)</name>
    <dbReference type="NCBI Taxonomy" id="329726"/>
    <lineage>
        <taxon>Bacteria</taxon>
        <taxon>Bacillati</taxon>
        <taxon>Cyanobacteriota</taxon>
        <taxon>Cyanophyceae</taxon>
        <taxon>Acaryochloridales</taxon>
        <taxon>Acaryochloridaceae</taxon>
        <taxon>Acaryochloris</taxon>
    </lineage>
</organism>
<dbReference type="STRING" id="329726.AM1_3775"/>
<name>B0C5P1_ACAM1</name>
<accession>B0C5P1</accession>
<dbReference type="KEGG" id="amr:AM1_3775"/>
<evidence type="ECO:0008006" key="3">
    <source>
        <dbReference type="Google" id="ProtNLM"/>
    </source>
</evidence>
<evidence type="ECO:0000313" key="1">
    <source>
        <dbReference type="EMBL" id="ABW28762.1"/>
    </source>
</evidence>
<dbReference type="HOGENOM" id="CLU_1782603_0_0_3"/>
<dbReference type="AlphaFoldDB" id="B0C5P1"/>
<reference evidence="1 2" key="1">
    <citation type="journal article" date="2008" name="Proc. Natl. Acad. Sci. U.S.A.">
        <title>Niche adaptation and genome expansion in the chlorophyll d-producing cyanobacterium Acaryochloris marina.</title>
        <authorList>
            <person name="Swingley W.D."/>
            <person name="Chen M."/>
            <person name="Cheung P.C."/>
            <person name="Conrad A.L."/>
            <person name="Dejesa L.C."/>
            <person name="Hao J."/>
            <person name="Honchak B.M."/>
            <person name="Karbach L.E."/>
            <person name="Kurdoglu A."/>
            <person name="Lahiri S."/>
            <person name="Mastrian S.D."/>
            <person name="Miyashita H."/>
            <person name="Page L."/>
            <person name="Ramakrishna P."/>
            <person name="Satoh S."/>
            <person name="Sattley W.M."/>
            <person name="Shimada Y."/>
            <person name="Taylor H.L."/>
            <person name="Tomo T."/>
            <person name="Tsuchiya T."/>
            <person name="Wang Z.T."/>
            <person name="Raymond J."/>
            <person name="Mimuro M."/>
            <person name="Blankenship R.E."/>
            <person name="Touchman J.W."/>
        </authorList>
    </citation>
    <scope>NUCLEOTIDE SEQUENCE [LARGE SCALE GENOMIC DNA]</scope>
    <source>
        <strain evidence="2">MBIC 11017</strain>
    </source>
</reference>